<organism evidence="10 11">
    <name type="scientific">Prauserella oleivorans</name>
    <dbReference type="NCBI Taxonomy" id="1478153"/>
    <lineage>
        <taxon>Bacteria</taxon>
        <taxon>Bacillati</taxon>
        <taxon>Actinomycetota</taxon>
        <taxon>Actinomycetes</taxon>
        <taxon>Pseudonocardiales</taxon>
        <taxon>Pseudonocardiaceae</taxon>
        <taxon>Prauserella</taxon>
    </lineage>
</organism>
<keyword evidence="2" id="KW-0285">Flavoprotein</keyword>
<dbReference type="PANTHER" id="PTHR47354:SF6">
    <property type="entry name" value="NADH OXIDOREDUCTASE HCR"/>
    <property type="match status" value="1"/>
</dbReference>
<evidence type="ECO:0000256" key="7">
    <source>
        <dbReference type="ARBA" id="ARBA00023004"/>
    </source>
</evidence>
<dbReference type="Pfam" id="PF00175">
    <property type="entry name" value="NAD_binding_1"/>
    <property type="match status" value="1"/>
</dbReference>
<comment type="caution">
    <text evidence="10">The sequence shown here is derived from an EMBL/GenBank/DDBJ whole genome shotgun (WGS) entry which is preliminary data.</text>
</comment>
<dbReference type="Pfam" id="PF00970">
    <property type="entry name" value="FAD_binding_6"/>
    <property type="match status" value="1"/>
</dbReference>
<feature type="domain" description="FAD-binding FR-type" evidence="9">
    <location>
        <begin position="33"/>
        <end position="135"/>
    </location>
</feature>
<evidence type="ECO:0000256" key="6">
    <source>
        <dbReference type="ARBA" id="ARBA00023002"/>
    </source>
</evidence>
<dbReference type="Pfam" id="PF00111">
    <property type="entry name" value="Fer2"/>
    <property type="match status" value="1"/>
</dbReference>
<dbReference type="Gene3D" id="2.40.30.10">
    <property type="entry name" value="Translation factors"/>
    <property type="match status" value="1"/>
</dbReference>
<comment type="cofactor">
    <cofactor evidence="1">
        <name>FAD</name>
        <dbReference type="ChEBI" id="CHEBI:57692"/>
    </cofactor>
</comment>
<dbReference type="Gene3D" id="3.10.20.30">
    <property type="match status" value="1"/>
</dbReference>
<dbReference type="Gene3D" id="3.40.50.80">
    <property type="entry name" value="Nucleotide-binding domain of ferredoxin-NADP reductase (FNR) module"/>
    <property type="match status" value="1"/>
</dbReference>
<evidence type="ECO:0000313" key="11">
    <source>
        <dbReference type="Proteomes" id="UP001597478"/>
    </source>
</evidence>
<evidence type="ECO:0000256" key="2">
    <source>
        <dbReference type="ARBA" id="ARBA00022630"/>
    </source>
</evidence>
<dbReference type="InterPro" id="IPR008333">
    <property type="entry name" value="Cbr1-like_FAD-bd_dom"/>
</dbReference>
<dbReference type="PROSITE" id="PS51384">
    <property type="entry name" value="FAD_FR"/>
    <property type="match status" value="1"/>
</dbReference>
<dbReference type="SUPFAM" id="SSF54292">
    <property type="entry name" value="2Fe-2S ferredoxin-like"/>
    <property type="match status" value="1"/>
</dbReference>
<dbReference type="CDD" id="cd06216">
    <property type="entry name" value="FNR_iron_sulfur_binding_2"/>
    <property type="match status" value="1"/>
</dbReference>
<dbReference type="CDD" id="cd00207">
    <property type="entry name" value="fer2"/>
    <property type="match status" value="1"/>
</dbReference>
<keyword evidence="4" id="KW-0479">Metal-binding</keyword>
<evidence type="ECO:0000256" key="1">
    <source>
        <dbReference type="ARBA" id="ARBA00001974"/>
    </source>
</evidence>
<keyword evidence="8" id="KW-0411">Iron-sulfur</keyword>
<sequence>MGKLAALGVLAESLLTPHGMDRYLELIDPMLVRRDLRGEVTAVRRQTACTVTLTVRTSRAWRGFTAGQFVRVTVGIDGVRRTRCYSPACSQHRPGELEFTIKADPNGLVSRYLHDHARPGMVLGLSAADGTFTLPEDRPHRIVLISGGSGITPVLSMLRTLADEGYTGEVAFLHYARSAADVTYGAELVELGRRRGVRIVLAHTRDEGAELAGHFRQEHLEHAAPWFREARTYLCGPPALMESVRATYAQHGLSERLLTEEFTPPAIATEAGDATGRIRFTRSATEVANTGRPLLEQAEAAGLTPEHGCRMGICFSCTQLKTKGTVRNAATGETSGDDDEEIQLCISVPVGDVEIDC</sequence>
<accession>A0ABW5W6I0</accession>
<dbReference type="Proteomes" id="UP001597478">
    <property type="component" value="Unassembled WGS sequence"/>
</dbReference>
<keyword evidence="5" id="KW-0274">FAD</keyword>
<evidence type="ECO:0000259" key="9">
    <source>
        <dbReference type="PROSITE" id="PS51384"/>
    </source>
</evidence>
<keyword evidence="11" id="KW-1185">Reference proteome</keyword>
<dbReference type="InterPro" id="IPR050415">
    <property type="entry name" value="MRET"/>
</dbReference>
<name>A0ABW5W6I0_9PSEU</name>
<keyword evidence="7" id="KW-0408">Iron</keyword>
<dbReference type="InterPro" id="IPR012675">
    <property type="entry name" value="Beta-grasp_dom_sf"/>
</dbReference>
<dbReference type="PANTHER" id="PTHR47354">
    <property type="entry name" value="NADH OXIDOREDUCTASE HCR"/>
    <property type="match status" value="1"/>
</dbReference>
<dbReference type="InterPro" id="IPR017938">
    <property type="entry name" value="Riboflavin_synthase-like_b-brl"/>
</dbReference>
<reference evidence="11" key="1">
    <citation type="journal article" date="2019" name="Int. J. Syst. Evol. Microbiol.">
        <title>The Global Catalogue of Microorganisms (GCM) 10K type strain sequencing project: providing services to taxonomists for standard genome sequencing and annotation.</title>
        <authorList>
            <consortium name="The Broad Institute Genomics Platform"/>
            <consortium name="The Broad Institute Genome Sequencing Center for Infectious Disease"/>
            <person name="Wu L."/>
            <person name="Ma J."/>
        </authorList>
    </citation>
    <scope>NUCLEOTIDE SEQUENCE [LARGE SCALE GENOMIC DNA]</scope>
    <source>
        <strain evidence="11">IBRC-M 10906</strain>
    </source>
</reference>
<gene>
    <name evidence="10" type="ORF">ACFS2C_02290</name>
</gene>
<evidence type="ECO:0000313" key="10">
    <source>
        <dbReference type="EMBL" id="MFD2798218.1"/>
    </source>
</evidence>
<dbReference type="InterPro" id="IPR001041">
    <property type="entry name" value="2Fe-2S_ferredoxin-type"/>
</dbReference>
<dbReference type="SUPFAM" id="SSF63380">
    <property type="entry name" value="Riboflavin synthase domain-like"/>
    <property type="match status" value="1"/>
</dbReference>
<evidence type="ECO:0000256" key="8">
    <source>
        <dbReference type="ARBA" id="ARBA00023014"/>
    </source>
</evidence>
<evidence type="ECO:0000256" key="3">
    <source>
        <dbReference type="ARBA" id="ARBA00022714"/>
    </source>
</evidence>
<protein>
    <submittedName>
        <fullName evidence="10">Ferredoxin reductase</fullName>
    </submittedName>
</protein>
<dbReference type="InterPro" id="IPR036010">
    <property type="entry name" value="2Fe-2S_ferredoxin-like_sf"/>
</dbReference>
<dbReference type="SUPFAM" id="SSF52343">
    <property type="entry name" value="Ferredoxin reductase-like, C-terminal NADP-linked domain"/>
    <property type="match status" value="1"/>
</dbReference>
<dbReference type="InterPro" id="IPR017927">
    <property type="entry name" value="FAD-bd_FR_type"/>
</dbReference>
<dbReference type="InterPro" id="IPR001433">
    <property type="entry name" value="OxRdtase_FAD/NAD-bd"/>
</dbReference>
<evidence type="ECO:0000256" key="5">
    <source>
        <dbReference type="ARBA" id="ARBA00022827"/>
    </source>
</evidence>
<proteinExistence type="predicted"/>
<dbReference type="EMBL" id="JBHUOF010000003">
    <property type="protein sequence ID" value="MFD2798218.1"/>
    <property type="molecule type" value="Genomic_DNA"/>
</dbReference>
<evidence type="ECO:0000256" key="4">
    <source>
        <dbReference type="ARBA" id="ARBA00022723"/>
    </source>
</evidence>
<dbReference type="RefSeq" id="WP_377383568.1">
    <property type="nucleotide sequence ID" value="NZ_JBHSAN010000001.1"/>
</dbReference>
<keyword evidence="3" id="KW-0001">2Fe-2S</keyword>
<dbReference type="PRINTS" id="PR00410">
    <property type="entry name" value="PHEHYDRXLASE"/>
</dbReference>
<dbReference type="InterPro" id="IPR039261">
    <property type="entry name" value="FNR_nucleotide-bd"/>
</dbReference>
<keyword evidence="6" id="KW-0560">Oxidoreductase</keyword>